<evidence type="ECO:0000259" key="2">
    <source>
        <dbReference type="PROSITE" id="PS50532"/>
    </source>
</evidence>
<dbReference type="InterPro" id="IPR017895">
    <property type="entry name" value="HTH_IS408/IS1162_type"/>
</dbReference>
<dbReference type="Gene3D" id="1.10.10.60">
    <property type="entry name" value="Homeodomain-like"/>
    <property type="match status" value="1"/>
</dbReference>
<feature type="region of interest" description="Disordered" evidence="1">
    <location>
        <begin position="141"/>
        <end position="167"/>
    </location>
</feature>
<name>A0A934K345_9BACT</name>
<reference evidence="3 4" key="1">
    <citation type="submission" date="2020-10" db="EMBL/GenBank/DDBJ databases">
        <title>Ca. Dormibacterota MAGs.</title>
        <authorList>
            <person name="Montgomery K."/>
        </authorList>
    </citation>
    <scope>NUCLEOTIDE SEQUENCE [LARGE SCALE GENOMIC DNA]</scope>
    <source>
        <strain evidence="3">SC8812_S17_18</strain>
    </source>
</reference>
<evidence type="ECO:0000256" key="1">
    <source>
        <dbReference type="SAM" id="MobiDB-lite"/>
    </source>
</evidence>
<accession>A0A934K345</accession>
<evidence type="ECO:0000313" key="3">
    <source>
        <dbReference type="EMBL" id="MBJ7595918.1"/>
    </source>
</evidence>
<dbReference type="PROSITE" id="PS50532">
    <property type="entry name" value="HTH_IS408"/>
    <property type="match status" value="1"/>
</dbReference>
<gene>
    <name evidence="3" type="ORF">JF886_13880</name>
</gene>
<sequence>MPLPRPRSAMRKIREVLRLSFEEHLSRHQIGAAVGLPYTTVWHYLERAREAGLSWPLPDQIDDRELEGRLFVTAAAPSVPSRPPPDWNHVHLELRRPGVTLMLLWLEYKERFPDGYQYSQFCDIYRRWQRHLDVVMRQEHPAGQRGARWRGPAPPQSLSPAHLPGPT</sequence>
<comment type="caution">
    <text evidence="3">The sequence shown here is derived from an EMBL/GenBank/DDBJ whole genome shotgun (WGS) entry which is preliminary data.</text>
</comment>
<protein>
    <recommendedName>
        <fullName evidence="2">HTH IS408-type domain-containing protein</fullName>
    </recommendedName>
</protein>
<dbReference type="Proteomes" id="UP000606991">
    <property type="component" value="Unassembled WGS sequence"/>
</dbReference>
<dbReference type="EMBL" id="JAEKNS010000141">
    <property type="protein sequence ID" value="MBJ7595918.1"/>
    <property type="molecule type" value="Genomic_DNA"/>
</dbReference>
<feature type="compositionally biased region" description="Pro residues" evidence="1">
    <location>
        <begin position="152"/>
        <end position="167"/>
    </location>
</feature>
<organism evidence="3 4">
    <name type="scientific">Candidatus Aeolococcus gillhamiae</name>
    <dbReference type="NCBI Taxonomy" id="3127015"/>
    <lineage>
        <taxon>Bacteria</taxon>
        <taxon>Bacillati</taxon>
        <taxon>Candidatus Dormiibacterota</taxon>
        <taxon>Candidatus Dormibacteria</taxon>
        <taxon>Candidatus Aeolococcales</taxon>
        <taxon>Candidatus Aeolococcaceae</taxon>
        <taxon>Candidatus Aeolococcus</taxon>
    </lineage>
</organism>
<feature type="domain" description="HTH IS408-type" evidence="2">
    <location>
        <begin position="13"/>
        <end position="94"/>
    </location>
</feature>
<dbReference type="RefSeq" id="WP_337313465.1">
    <property type="nucleotide sequence ID" value="NZ_JAEKNS010000141.1"/>
</dbReference>
<evidence type="ECO:0000313" key="4">
    <source>
        <dbReference type="Proteomes" id="UP000606991"/>
    </source>
</evidence>
<dbReference type="AlphaFoldDB" id="A0A934K345"/>
<proteinExistence type="predicted"/>